<dbReference type="GO" id="GO:0071555">
    <property type="term" value="P:cell wall organization"/>
    <property type="evidence" value="ECO:0007669"/>
    <property type="project" value="UniProtKB-KW"/>
</dbReference>
<dbReference type="InterPro" id="IPR005762">
    <property type="entry name" value="MurD"/>
</dbReference>
<protein>
    <recommendedName>
        <fullName evidence="12">UDP-N-acetylmuramoyl-L-alanine--L-glutamate ligase</fullName>
        <ecNumber evidence="12">6.3.2.53</ecNumber>
    </recommendedName>
    <alternativeName>
        <fullName evidence="12">UDP-N-acetylmuramoyl-L-alanyl-L-glutamate synthetase</fullName>
        <shortName evidence="12">UDP-MurNAc-L-Ala-L-Glu synthetase</shortName>
    </alternativeName>
</protein>
<keyword evidence="7 12" id="KW-0067">ATP-binding</keyword>
<dbReference type="UniPathway" id="UPA00219"/>
<dbReference type="EMBL" id="CP014841">
    <property type="protein sequence ID" value="AND71272.1"/>
    <property type="molecule type" value="Genomic_DNA"/>
</dbReference>
<feature type="domain" description="Mur ligase C-terminal" evidence="14">
    <location>
        <begin position="322"/>
        <end position="436"/>
    </location>
</feature>
<keyword evidence="17" id="KW-1185">Reference proteome</keyword>
<dbReference type="HAMAP" id="MF_02208">
    <property type="entry name" value="MurD2_subfam"/>
    <property type="match status" value="1"/>
</dbReference>
<evidence type="ECO:0000256" key="4">
    <source>
        <dbReference type="ARBA" id="ARBA00022598"/>
    </source>
</evidence>
<comment type="subcellular location">
    <subcellularLocation>
        <location evidence="1 12 13">Cytoplasm</location>
    </subcellularLocation>
</comment>
<dbReference type="PANTHER" id="PTHR43692">
    <property type="entry name" value="UDP-N-ACETYLMURAMOYLALANINE--D-GLUTAMATE LIGASE"/>
    <property type="match status" value="1"/>
</dbReference>
<proteinExistence type="inferred from homology"/>
<dbReference type="Pfam" id="PF08245">
    <property type="entry name" value="Mur_ligase_M"/>
    <property type="match status" value="1"/>
</dbReference>
<dbReference type="GO" id="GO:0051301">
    <property type="term" value="P:cell division"/>
    <property type="evidence" value="ECO:0007669"/>
    <property type="project" value="UniProtKB-KW"/>
</dbReference>
<evidence type="ECO:0000256" key="10">
    <source>
        <dbReference type="ARBA" id="ARBA00023306"/>
    </source>
</evidence>
<dbReference type="Pfam" id="PF02875">
    <property type="entry name" value="Mur_ligase_C"/>
    <property type="match status" value="1"/>
</dbReference>
<dbReference type="Gene3D" id="3.40.50.720">
    <property type="entry name" value="NAD(P)-binding Rossmann-like Domain"/>
    <property type="match status" value="1"/>
</dbReference>
<dbReference type="EC" id="6.3.2.53" evidence="12"/>
<evidence type="ECO:0000256" key="5">
    <source>
        <dbReference type="ARBA" id="ARBA00022618"/>
    </source>
</evidence>
<dbReference type="NCBIfam" id="TIGR01087">
    <property type="entry name" value="murD"/>
    <property type="match status" value="1"/>
</dbReference>
<keyword evidence="11 12" id="KW-0961">Cell wall biogenesis/degradation</keyword>
<dbReference type="InterPro" id="IPR013221">
    <property type="entry name" value="Mur_ligase_cen"/>
</dbReference>
<keyword evidence="9 12" id="KW-0573">Peptidoglycan synthesis</keyword>
<comment type="catalytic activity">
    <reaction evidence="13">
        <text>UDP-N-acetyl-alpha-D-muramoyl-L-alanine + D-glutamate + ATP = UDP-N-acetyl-alpha-D-muramoyl-L-alanyl-D-glutamate + ADP + phosphate + H(+)</text>
        <dbReference type="Rhea" id="RHEA:16429"/>
        <dbReference type="ChEBI" id="CHEBI:15378"/>
        <dbReference type="ChEBI" id="CHEBI:29986"/>
        <dbReference type="ChEBI" id="CHEBI:30616"/>
        <dbReference type="ChEBI" id="CHEBI:43474"/>
        <dbReference type="ChEBI" id="CHEBI:83898"/>
        <dbReference type="ChEBI" id="CHEBI:83900"/>
        <dbReference type="ChEBI" id="CHEBI:456216"/>
        <dbReference type="EC" id="6.3.2.9"/>
    </reaction>
</comment>
<comment type="function">
    <text evidence="12">Cell wall formation. Catalyzes the addition of L-glutamate to the nucleotide precursor UDP-N-acetylmuramoyl-L-alanine.</text>
</comment>
<feature type="binding site" evidence="12">
    <location>
        <begin position="140"/>
        <end position="146"/>
    </location>
    <ligand>
        <name>ATP</name>
        <dbReference type="ChEBI" id="CHEBI:30616"/>
    </ligand>
</feature>
<keyword evidence="6 12" id="KW-0547">Nucleotide-binding</keyword>
<name>A0A160N6E9_9GAMM</name>
<dbReference type="InterPro" id="IPR036615">
    <property type="entry name" value="Mur_ligase_C_dom_sf"/>
</dbReference>
<keyword evidence="3 12" id="KW-0963">Cytoplasm</keyword>
<dbReference type="PANTHER" id="PTHR43692:SF1">
    <property type="entry name" value="UDP-N-ACETYLMURAMOYLALANINE--D-GLUTAMATE LIGASE"/>
    <property type="match status" value="1"/>
</dbReference>
<dbReference type="Gene3D" id="3.40.1190.10">
    <property type="entry name" value="Mur-like, catalytic domain"/>
    <property type="match status" value="1"/>
</dbReference>
<gene>
    <name evidence="12" type="primary">murD2</name>
    <name evidence="16" type="ORF">ATSB10_38180</name>
</gene>
<accession>A0A160N6E9</accession>
<keyword evidence="4 12" id="KW-0436">Ligase</keyword>
<organism evidence="16 17">
    <name type="scientific">Dyella thiooxydans</name>
    <dbReference type="NCBI Taxonomy" id="445710"/>
    <lineage>
        <taxon>Bacteria</taxon>
        <taxon>Pseudomonadati</taxon>
        <taxon>Pseudomonadota</taxon>
        <taxon>Gammaproteobacteria</taxon>
        <taxon>Lysobacterales</taxon>
        <taxon>Rhodanobacteraceae</taxon>
        <taxon>Dyella</taxon>
    </lineage>
</organism>
<comment type="similarity">
    <text evidence="12">Belongs to the MurCDEF family. MurD2 subfamily.</text>
</comment>
<evidence type="ECO:0000313" key="16">
    <source>
        <dbReference type="EMBL" id="AND71272.1"/>
    </source>
</evidence>
<dbReference type="InterPro" id="IPR043687">
    <property type="entry name" value="MurD2"/>
</dbReference>
<dbReference type="Proteomes" id="UP000077255">
    <property type="component" value="Chromosome"/>
</dbReference>
<dbReference type="AlphaFoldDB" id="A0A160N6E9"/>
<evidence type="ECO:0000256" key="3">
    <source>
        <dbReference type="ARBA" id="ARBA00022490"/>
    </source>
</evidence>
<evidence type="ECO:0000256" key="11">
    <source>
        <dbReference type="ARBA" id="ARBA00023316"/>
    </source>
</evidence>
<dbReference type="GO" id="GO:0005524">
    <property type="term" value="F:ATP binding"/>
    <property type="evidence" value="ECO:0007669"/>
    <property type="project" value="UniProtKB-UniRule"/>
</dbReference>
<dbReference type="InterPro" id="IPR004101">
    <property type="entry name" value="Mur_ligase_C"/>
</dbReference>
<comment type="pathway">
    <text evidence="2 12 13">Cell wall biogenesis; peptidoglycan biosynthesis.</text>
</comment>
<evidence type="ECO:0000313" key="17">
    <source>
        <dbReference type="Proteomes" id="UP000077255"/>
    </source>
</evidence>
<evidence type="ECO:0000256" key="8">
    <source>
        <dbReference type="ARBA" id="ARBA00022960"/>
    </source>
</evidence>
<keyword evidence="10 12" id="KW-0131">Cell cycle</keyword>
<evidence type="ECO:0000256" key="9">
    <source>
        <dbReference type="ARBA" id="ARBA00022984"/>
    </source>
</evidence>
<reference evidence="16 17" key="1">
    <citation type="submission" date="2016-02" db="EMBL/GenBank/DDBJ databases">
        <title>Complete genome sequencing and analysis of ATSB10, Dyella thiooxydans isolated from rhizosphere soil of sunflower (Helianthus annuus L.).</title>
        <authorList>
            <person name="Lee Y."/>
            <person name="Hwangbo K."/>
            <person name="Chung H."/>
            <person name="Yoo J."/>
            <person name="Kim K.Y."/>
            <person name="Sa T.M."/>
            <person name="Um Y."/>
            <person name="Madhaiyan M."/>
        </authorList>
    </citation>
    <scope>NUCLEOTIDE SEQUENCE [LARGE SCALE GENOMIC DNA]</scope>
    <source>
        <strain evidence="16 17">ATSB10</strain>
    </source>
</reference>
<dbReference type="GO" id="GO:0008764">
    <property type="term" value="F:UDP-N-acetylmuramoylalanine-D-glutamate ligase activity"/>
    <property type="evidence" value="ECO:0007669"/>
    <property type="project" value="UniProtKB-EC"/>
</dbReference>
<evidence type="ECO:0000256" key="12">
    <source>
        <dbReference type="HAMAP-Rule" id="MF_02208"/>
    </source>
</evidence>
<evidence type="ECO:0000256" key="7">
    <source>
        <dbReference type="ARBA" id="ARBA00022840"/>
    </source>
</evidence>
<evidence type="ECO:0000259" key="15">
    <source>
        <dbReference type="Pfam" id="PF08245"/>
    </source>
</evidence>
<dbReference type="STRING" id="445710.ATSB10_38180"/>
<dbReference type="Gene3D" id="3.90.190.20">
    <property type="entry name" value="Mur ligase, C-terminal domain"/>
    <property type="match status" value="1"/>
</dbReference>
<sequence>MRDCISRDPRPVAHRVRSYRGWAVRIADLVGRRVAIWGFGREGRAAITAIRAQLPALPLALYCSEAEVDAARAFDPALTVHGIEPDAVALSACDVVVKSPGISIYKPAVTTAQAQGTVFTSGTALWFGGHPDARVVAVTGTKGKSTTTALLAHLARSLDVRTALAGNIGLPLLELDGQSADLWAIELSSFQTGEAGPLELAVVTSLYEEHLDWHGSRERYVADKLRLGDRARTLLVNGQQANLLALTTAHADRRLFGEPDGWHVADGFIRRGKREVFPVAQLGVPGLHNALNASAALAALELLGYDALAAAPALATFRPLPHRLQPLGRRDGLDWINDSIATTPPAVVAALESLPGREISVLVGGYDRGVDWAPFVTHVQAHPPRAIVCMGANGPRIEAALVAGNVACPVSRVADLAAAVEAGRAATPAGGVVLMSPGAPSFDQFKDYAERGRRFATLAGFEADATGIDGLGIR</sequence>
<dbReference type="SUPFAM" id="SSF53623">
    <property type="entry name" value="MurD-like peptide ligases, catalytic domain"/>
    <property type="match status" value="1"/>
</dbReference>
<dbReference type="SUPFAM" id="SSF53244">
    <property type="entry name" value="MurD-like peptide ligases, peptide-binding domain"/>
    <property type="match status" value="1"/>
</dbReference>
<dbReference type="PATRIC" id="fig|445710.3.peg.3815"/>
<dbReference type="GO" id="GO:0005737">
    <property type="term" value="C:cytoplasm"/>
    <property type="evidence" value="ECO:0007669"/>
    <property type="project" value="UniProtKB-SubCell"/>
</dbReference>
<comment type="catalytic activity">
    <reaction evidence="12">
        <text>UDP-N-acetyl-alpha-D-muramoyl-L-alanine + L-glutamate + ATP = UDP-N-acetyl-alpha-D-muramoyl-L-alanyl-L-glutamate + ADP + phosphate + H(+)</text>
        <dbReference type="Rhea" id="RHEA:58816"/>
        <dbReference type="ChEBI" id="CHEBI:15378"/>
        <dbReference type="ChEBI" id="CHEBI:29985"/>
        <dbReference type="ChEBI" id="CHEBI:30616"/>
        <dbReference type="ChEBI" id="CHEBI:43474"/>
        <dbReference type="ChEBI" id="CHEBI:83898"/>
        <dbReference type="ChEBI" id="CHEBI:142725"/>
        <dbReference type="ChEBI" id="CHEBI:456216"/>
        <dbReference type="EC" id="6.3.2.53"/>
    </reaction>
</comment>
<keyword evidence="8 12" id="KW-0133">Cell shape</keyword>
<dbReference type="GO" id="GO:0009252">
    <property type="term" value="P:peptidoglycan biosynthetic process"/>
    <property type="evidence" value="ECO:0007669"/>
    <property type="project" value="UniProtKB-UniRule"/>
</dbReference>
<evidence type="ECO:0000259" key="14">
    <source>
        <dbReference type="Pfam" id="PF02875"/>
    </source>
</evidence>
<dbReference type="InterPro" id="IPR036565">
    <property type="entry name" value="Mur-like_cat_sf"/>
</dbReference>
<dbReference type="GO" id="GO:0008360">
    <property type="term" value="P:regulation of cell shape"/>
    <property type="evidence" value="ECO:0007669"/>
    <property type="project" value="UniProtKB-KW"/>
</dbReference>
<feature type="domain" description="Mur ligase central" evidence="15">
    <location>
        <begin position="138"/>
        <end position="299"/>
    </location>
</feature>
<dbReference type="HAMAP" id="MF_00639">
    <property type="entry name" value="MurD"/>
    <property type="match status" value="1"/>
</dbReference>
<evidence type="ECO:0000256" key="2">
    <source>
        <dbReference type="ARBA" id="ARBA00004752"/>
    </source>
</evidence>
<evidence type="ECO:0000256" key="6">
    <source>
        <dbReference type="ARBA" id="ARBA00022741"/>
    </source>
</evidence>
<keyword evidence="5 12" id="KW-0132">Cell division</keyword>
<evidence type="ECO:0000256" key="13">
    <source>
        <dbReference type="RuleBase" id="RU003664"/>
    </source>
</evidence>
<evidence type="ECO:0000256" key="1">
    <source>
        <dbReference type="ARBA" id="ARBA00004496"/>
    </source>
</evidence>
<dbReference type="KEGG" id="dtx:ATSB10_38180"/>
<comment type="function">
    <text evidence="13">Cell wall formation. Catalyzes the addition of glutamate to the nucleotide precursor UDP-N-acetylmuramoyl-L-alanine (UMA).</text>
</comment>